<accession>A0A7S3JWH8</accession>
<organism evidence="1">
    <name type="scientific">Aureoumbra lagunensis</name>
    <dbReference type="NCBI Taxonomy" id="44058"/>
    <lineage>
        <taxon>Eukaryota</taxon>
        <taxon>Sar</taxon>
        <taxon>Stramenopiles</taxon>
        <taxon>Ochrophyta</taxon>
        <taxon>Pelagophyceae</taxon>
        <taxon>Pelagomonadales</taxon>
        <taxon>Aureoumbra</taxon>
    </lineage>
</organism>
<evidence type="ECO:0000313" key="1">
    <source>
        <dbReference type="EMBL" id="CAE0365741.1"/>
    </source>
</evidence>
<proteinExistence type="predicted"/>
<dbReference type="AlphaFoldDB" id="A0A7S3JWH8"/>
<reference evidence="1" key="1">
    <citation type="submission" date="2021-01" db="EMBL/GenBank/DDBJ databases">
        <authorList>
            <person name="Corre E."/>
            <person name="Pelletier E."/>
            <person name="Niang G."/>
            <person name="Scheremetjew M."/>
            <person name="Finn R."/>
            <person name="Kale V."/>
            <person name="Holt S."/>
            <person name="Cochrane G."/>
            <person name="Meng A."/>
            <person name="Brown T."/>
            <person name="Cohen L."/>
        </authorList>
    </citation>
    <scope>NUCLEOTIDE SEQUENCE</scope>
    <source>
        <strain evidence="1">CCMP1510</strain>
    </source>
</reference>
<gene>
    <name evidence="1" type="ORF">ALAG00032_LOCUS6485</name>
</gene>
<name>A0A7S3JWH8_9STRA</name>
<sequence>MSMQTSIQTFTFATEIILIYNNGENLTVQEFAVVFCNTGLQQAFERAFANQLRSIEISSSLEVITGQNENDNTVKIQFDDCNNVGEFVILIVDRRLSVVDERRRLDDSSNTINDTTFNYTIIFEGEVEQDGNITAAEAIAAIDSDFNGTEFITDAKSEIRAIGNDTDGTGFDVLSESEVDEIDSSVTSFDPTAAPTIATAVSCTSDLDCDYGQFCDFNRRRARSLLFGAYYTTGGVCSDL</sequence>
<protein>
    <submittedName>
        <fullName evidence="1">Uncharacterized protein</fullName>
    </submittedName>
</protein>
<dbReference type="EMBL" id="HBIJ01009232">
    <property type="protein sequence ID" value="CAE0365741.1"/>
    <property type="molecule type" value="Transcribed_RNA"/>
</dbReference>